<dbReference type="InParanoid" id="A0A0C3J403"/>
<dbReference type="OrthoDB" id="2615814at2759"/>
<evidence type="ECO:0000313" key="2">
    <source>
        <dbReference type="Proteomes" id="UP000054217"/>
    </source>
</evidence>
<proteinExistence type="predicted"/>
<dbReference type="AlphaFoldDB" id="A0A0C3J403"/>
<reference evidence="1 2" key="1">
    <citation type="submission" date="2014-04" db="EMBL/GenBank/DDBJ databases">
        <authorList>
            <consortium name="DOE Joint Genome Institute"/>
            <person name="Kuo A."/>
            <person name="Kohler A."/>
            <person name="Costa M.D."/>
            <person name="Nagy L.G."/>
            <person name="Floudas D."/>
            <person name="Copeland A."/>
            <person name="Barry K.W."/>
            <person name="Cichocki N."/>
            <person name="Veneault-Fourrey C."/>
            <person name="LaButti K."/>
            <person name="Lindquist E.A."/>
            <person name="Lipzen A."/>
            <person name="Lundell T."/>
            <person name="Morin E."/>
            <person name="Murat C."/>
            <person name="Sun H."/>
            <person name="Tunlid A."/>
            <person name="Henrissat B."/>
            <person name="Grigoriev I.V."/>
            <person name="Hibbett D.S."/>
            <person name="Martin F."/>
            <person name="Nordberg H.P."/>
            <person name="Cantor M.N."/>
            <person name="Hua S.X."/>
        </authorList>
    </citation>
    <scope>NUCLEOTIDE SEQUENCE [LARGE SCALE GENOMIC DNA]</scope>
    <source>
        <strain evidence="1 2">Marx 270</strain>
    </source>
</reference>
<sequence length="89" mass="10233">MSFLPSPGHLLSTNLWSGDLQTIIQNCMPIHELQQWECFPSSLSQMIKWATIAQHSSTPDRRRSHMLIYKTLPVPEPCDVLFPVSVHIY</sequence>
<gene>
    <name evidence="1" type="ORF">M404DRAFT_144684</name>
</gene>
<evidence type="ECO:0000313" key="1">
    <source>
        <dbReference type="EMBL" id="KIO03798.1"/>
    </source>
</evidence>
<dbReference type="Proteomes" id="UP000054217">
    <property type="component" value="Unassembled WGS sequence"/>
</dbReference>
<accession>A0A0C3J403</accession>
<name>A0A0C3J403_PISTI</name>
<protein>
    <submittedName>
        <fullName evidence="1">Uncharacterized protein</fullName>
    </submittedName>
</protein>
<dbReference type="HOGENOM" id="CLU_177954_0_0_1"/>
<organism evidence="1 2">
    <name type="scientific">Pisolithus tinctorius Marx 270</name>
    <dbReference type="NCBI Taxonomy" id="870435"/>
    <lineage>
        <taxon>Eukaryota</taxon>
        <taxon>Fungi</taxon>
        <taxon>Dikarya</taxon>
        <taxon>Basidiomycota</taxon>
        <taxon>Agaricomycotina</taxon>
        <taxon>Agaricomycetes</taxon>
        <taxon>Agaricomycetidae</taxon>
        <taxon>Boletales</taxon>
        <taxon>Sclerodermatineae</taxon>
        <taxon>Pisolithaceae</taxon>
        <taxon>Pisolithus</taxon>
    </lineage>
</organism>
<dbReference type="EMBL" id="KN831974">
    <property type="protein sequence ID" value="KIO03798.1"/>
    <property type="molecule type" value="Genomic_DNA"/>
</dbReference>
<reference evidence="2" key="2">
    <citation type="submission" date="2015-01" db="EMBL/GenBank/DDBJ databases">
        <title>Evolutionary Origins and Diversification of the Mycorrhizal Mutualists.</title>
        <authorList>
            <consortium name="DOE Joint Genome Institute"/>
            <consortium name="Mycorrhizal Genomics Consortium"/>
            <person name="Kohler A."/>
            <person name="Kuo A."/>
            <person name="Nagy L.G."/>
            <person name="Floudas D."/>
            <person name="Copeland A."/>
            <person name="Barry K.W."/>
            <person name="Cichocki N."/>
            <person name="Veneault-Fourrey C."/>
            <person name="LaButti K."/>
            <person name="Lindquist E.A."/>
            <person name="Lipzen A."/>
            <person name="Lundell T."/>
            <person name="Morin E."/>
            <person name="Murat C."/>
            <person name="Riley R."/>
            <person name="Ohm R."/>
            <person name="Sun H."/>
            <person name="Tunlid A."/>
            <person name="Henrissat B."/>
            <person name="Grigoriev I.V."/>
            <person name="Hibbett D.S."/>
            <person name="Martin F."/>
        </authorList>
    </citation>
    <scope>NUCLEOTIDE SEQUENCE [LARGE SCALE GENOMIC DNA]</scope>
    <source>
        <strain evidence="2">Marx 270</strain>
    </source>
</reference>
<keyword evidence="2" id="KW-1185">Reference proteome</keyword>